<evidence type="ECO:0008006" key="4">
    <source>
        <dbReference type="Google" id="ProtNLM"/>
    </source>
</evidence>
<protein>
    <recommendedName>
        <fullName evidence="4">RNase H type-1 domain-containing protein</fullName>
    </recommendedName>
</protein>
<dbReference type="Gene3D" id="3.30.420.10">
    <property type="entry name" value="Ribonuclease H-like superfamily/Ribonuclease H"/>
    <property type="match status" value="1"/>
</dbReference>
<organism evidence="3">
    <name type="scientific">Sesamum radiatum</name>
    <name type="common">Black benniseed</name>
    <dbReference type="NCBI Taxonomy" id="300843"/>
    <lineage>
        <taxon>Eukaryota</taxon>
        <taxon>Viridiplantae</taxon>
        <taxon>Streptophyta</taxon>
        <taxon>Embryophyta</taxon>
        <taxon>Tracheophyta</taxon>
        <taxon>Spermatophyta</taxon>
        <taxon>Magnoliopsida</taxon>
        <taxon>eudicotyledons</taxon>
        <taxon>Gunneridae</taxon>
        <taxon>Pentapetalae</taxon>
        <taxon>asterids</taxon>
        <taxon>lamiids</taxon>
        <taxon>Lamiales</taxon>
        <taxon>Pedaliaceae</taxon>
        <taxon>Sesamum</taxon>
    </lineage>
</organism>
<accession>A0AAW2VZC3</accession>
<dbReference type="Pfam" id="PF17921">
    <property type="entry name" value="Integrase_H2C2"/>
    <property type="match status" value="1"/>
</dbReference>
<dbReference type="EMBL" id="JACGWJ010000002">
    <property type="protein sequence ID" value="KAL0434767.1"/>
    <property type="molecule type" value="Genomic_DNA"/>
</dbReference>
<evidence type="ECO:0000259" key="1">
    <source>
        <dbReference type="Pfam" id="PF13456"/>
    </source>
</evidence>
<proteinExistence type="predicted"/>
<dbReference type="InterPro" id="IPR002156">
    <property type="entry name" value="RNaseH_domain"/>
</dbReference>
<dbReference type="InterPro" id="IPR041588">
    <property type="entry name" value="Integrase_H2C2"/>
</dbReference>
<feature type="domain" description="RNase H type-1" evidence="1">
    <location>
        <begin position="19"/>
        <end position="95"/>
    </location>
</feature>
<dbReference type="CDD" id="cd09279">
    <property type="entry name" value="RNase_HI_like"/>
    <property type="match status" value="1"/>
</dbReference>
<dbReference type="InterPro" id="IPR036397">
    <property type="entry name" value="RNaseH_sf"/>
</dbReference>
<dbReference type="Pfam" id="PF13456">
    <property type="entry name" value="RVT_3"/>
    <property type="match status" value="1"/>
</dbReference>
<feature type="domain" description="Integrase zinc-binding" evidence="2">
    <location>
        <begin position="100"/>
        <end position="150"/>
    </location>
</feature>
<dbReference type="SUPFAM" id="SSF53098">
    <property type="entry name" value="Ribonuclease H-like"/>
    <property type="match status" value="1"/>
</dbReference>
<dbReference type="AlphaFoldDB" id="A0AAW2VZC3"/>
<sequence>MTGTTQEEVPEARPWLLHVDGSSTAQESGAGIVLTTPQGDDMEFAVNFEFKASNNEVEYEALVLGMRIAQDAGASHLLAYFDSQLVVRQVNGEYEEEGLHVLKEIHGGCCGSHVGTWALANKALRAGYFWPTMKQDIRYLVNKCERCQKHATLIHQPAESLNVMLSLYPFSQWGMDIVEHFR</sequence>
<dbReference type="GO" id="GO:0003676">
    <property type="term" value="F:nucleic acid binding"/>
    <property type="evidence" value="ECO:0007669"/>
    <property type="project" value="InterPro"/>
</dbReference>
<evidence type="ECO:0000259" key="2">
    <source>
        <dbReference type="Pfam" id="PF17921"/>
    </source>
</evidence>
<dbReference type="GO" id="GO:0004523">
    <property type="term" value="F:RNA-DNA hybrid ribonuclease activity"/>
    <property type="evidence" value="ECO:0007669"/>
    <property type="project" value="InterPro"/>
</dbReference>
<dbReference type="PANTHER" id="PTHR48475">
    <property type="entry name" value="RIBONUCLEASE H"/>
    <property type="match status" value="1"/>
</dbReference>
<gene>
    <name evidence="3" type="ORF">Sradi_0184600</name>
</gene>
<evidence type="ECO:0000313" key="3">
    <source>
        <dbReference type="EMBL" id="KAL0434767.1"/>
    </source>
</evidence>
<reference evidence="3" key="1">
    <citation type="submission" date="2020-06" db="EMBL/GenBank/DDBJ databases">
        <authorList>
            <person name="Li T."/>
            <person name="Hu X."/>
            <person name="Zhang T."/>
            <person name="Song X."/>
            <person name="Zhang H."/>
            <person name="Dai N."/>
            <person name="Sheng W."/>
            <person name="Hou X."/>
            <person name="Wei L."/>
        </authorList>
    </citation>
    <scope>NUCLEOTIDE SEQUENCE</scope>
    <source>
        <strain evidence="3">G02</strain>
        <tissue evidence="3">Leaf</tissue>
    </source>
</reference>
<dbReference type="InterPro" id="IPR012337">
    <property type="entry name" value="RNaseH-like_sf"/>
</dbReference>
<reference evidence="3" key="2">
    <citation type="journal article" date="2024" name="Plant">
        <title>Genomic evolution and insights into agronomic trait innovations of Sesamum species.</title>
        <authorList>
            <person name="Miao H."/>
            <person name="Wang L."/>
            <person name="Qu L."/>
            <person name="Liu H."/>
            <person name="Sun Y."/>
            <person name="Le M."/>
            <person name="Wang Q."/>
            <person name="Wei S."/>
            <person name="Zheng Y."/>
            <person name="Lin W."/>
            <person name="Duan Y."/>
            <person name="Cao H."/>
            <person name="Xiong S."/>
            <person name="Wang X."/>
            <person name="Wei L."/>
            <person name="Li C."/>
            <person name="Ma Q."/>
            <person name="Ju M."/>
            <person name="Zhao R."/>
            <person name="Li G."/>
            <person name="Mu C."/>
            <person name="Tian Q."/>
            <person name="Mei H."/>
            <person name="Zhang T."/>
            <person name="Gao T."/>
            <person name="Zhang H."/>
        </authorList>
    </citation>
    <scope>NUCLEOTIDE SEQUENCE</scope>
    <source>
        <strain evidence="3">G02</strain>
    </source>
</reference>
<name>A0AAW2VZC3_SESRA</name>
<comment type="caution">
    <text evidence="3">The sequence shown here is derived from an EMBL/GenBank/DDBJ whole genome shotgun (WGS) entry which is preliminary data.</text>
</comment>
<dbReference type="PANTHER" id="PTHR48475:SF2">
    <property type="entry name" value="RIBONUCLEASE H"/>
    <property type="match status" value="1"/>
</dbReference>